<evidence type="ECO:0000256" key="1">
    <source>
        <dbReference type="ARBA" id="ARBA00022490"/>
    </source>
</evidence>
<gene>
    <name evidence="6" type="primary">mreB</name>
    <name evidence="7" type="ORF">CL176_04815</name>
</gene>
<dbReference type="RefSeq" id="WP_118990288.1">
    <property type="nucleotide sequence ID" value="NZ_CP023434.1"/>
</dbReference>
<dbReference type="InterPro" id="IPR043129">
    <property type="entry name" value="ATPase_NBD"/>
</dbReference>
<evidence type="ECO:0000256" key="4">
    <source>
        <dbReference type="ARBA" id="ARBA00022960"/>
    </source>
</evidence>
<dbReference type="PANTHER" id="PTHR42749">
    <property type="entry name" value="CELL SHAPE-DETERMINING PROTEIN MREB"/>
    <property type="match status" value="1"/>
</dbReference>
<keyword evidence="1 6" id="KW-0963">Cytoplasm</keyword>
<dbReference type="CDD" id="cd10225">
    <property type="entry name" value="ASKHA_NBD_MreB-like"/>
    <property type="match status" value="1"/>
</dbReference>
<feature type="binding site" evidence="6">
    <location>
        <begin position="158"/>
        <end position="160"/>
    </location>
    <ligand>
        <name>ATP</name>
        <dbReference type="ChEBI" id="CHEBI:30616"/>
    </ligand>
</feature>
<evidence type="ECO:0000313" key="8">
    <source>
        <dbReference type="Proteomes" id="UP000263232"/>
    </source>
</evidence>
<comment type="subunit">
    <text evidence="6">Forms polymers.</text>
</comment>
<dbReference type="KEGG" id="abae:CL176_04815"/>
<dbReference type="PANTHER" id="PTHR42749:SF1">
    <property type="entry name" value="CELL SHAPE-DETERMINING PROTEIN MREB"/>
    <property type="match status" value="1"/>
</dbReference>
<protein>
    <recommendedName>
        <fullName evidence="6">Cell shape-determining protein MreB</fullName>
    </recommendedName>
</protein>
<dbReference type="Proteomes" id="UP000263232">
    <property type="component" value="Chromosome"/>
</dbReference>
<dbReference type="Pfam" id="PF06723">
    <property type="entry name" value="MreB_Mbl"/>
    <property type="match status" value="1"/>
</dbReference>
<dbReference type="SMART" id="SM00268">
    <property type="entry name" value="ACTIN"/>
    <property type="match status" value="1"/>
</dbReference>
<sequence>MSLFPSRKIGIDLGSTNTLIYIYRKGIVLREPSLVAVRPNQAEVIAYGKEAKELVGRTSEKIELIHPIQSGVIHHFSLTKQMLAHFIQKSTHRKMTRPEVVISVPSNISKVERRAVIDALREIGINRAMLVDVPVAAIIGAGVDISEPLGHMVVDIGGGTTDIGTFSFGEMIERMTIPVGGVRMNQLIQAYVRVEHQLVISDEASERLKLEIGNANYTKSDAKDQLTIQGRHATLGTPKEVTIRSQLVANALSEAIDQIIVAIRQVLQRTSPELSADIMNEGIILTGGGALLKRLPERLKEALGVDFHLADQAMDCVAIGAGRLLESFDDEARRIERMNR</sequence>
<proteinExistence type="inferred from homology"/>
<comment type="similarity">
    <text evidence="5 6">Belongs to the FtsA/MreB family.</text>
</comment>
<keyword evidence="4 6" id="KW-0133">Cell shape</keyword>
<evidence type="ECO:0000313" key="7">
    <source>
        <dbReference type="EMBL" id="AXY25376.1"/>
    </source>
</evidence>
<dbReference type="InterPro" id="IPR004753">
    <property type="entry name" value="MreB"/>
</dbReference>
<keyword evidence="2 6" id="KW-0547">Nucleotide-binding</keyword>
<keyword evidence="3 6" id="KW-0067">ATP-binding</keyword>
<comment type="function">
    <text evidence="6">Forms membrane-associated dynamic filaments that are essential for cell shape determination. Acts by regulating cell wall synthesis and cell elongation, and thus cell shape. A feedback loop between cell geometry and MreB localization may maintain elongated cell shape by targeting cell wall growth to regions of negative cell wall curvature.</text>
</comment>
<feature type="binding site" evidence="6">
    <location>
        <begin position="206"/>
        <end position="209"/>
    </location>
    <ligand>
        <name>ATP</name>
        <dbReference type="ChEBI" id="CHEBI:30616"/>
    </ligand>
</feature>
<dbReference type="HAMAP" id="MF_02207">
    <property type="entry name" value="MreB"/>
    <property type="match status" value="1"/>
</dbReference>
<dbReference type="GO" id="GO:0005524">
    <property type="term" value="F:ATP binding"/>
    <property type="evidence" value="ECO:0007669"/>
    <property type="project" value="UniProtKB-KW"/>
</dbReference>
<name>A0A347WJW9_9LACT</name>
<dbReference type="InterPro" id="IPR056546">
    <property type="entry name" value="MreB_MamK-like"/>
</dbReference>
<dbReference type="Gene3D" id="3.30.420.40">
    <property type="match status" value="3"/>
</dbReference>
<dbReference type="AlphaFoldDB" id="A0A347WJW9"/>
<comment type="subcellular location">
    <subcellularLocation>
        <location evidence="6">Cytoplasm</location>
    </subcellularLocation>
    <text evidence="6">Membrane-associated.</text>
</comment>
<dbReference type="GO" id="GO:0008360">
    <property type="term" value="P:regulation of cell shape"/>
    <property type="evidence" value="ECO:0007669"/>
    <property type="project" value="UniProtKB-UniRule"/>
</dbReference>
<dbReference type="PRINTS" id="PR01652">
    <property type="entry name" value="SHAPEPROTEIN"/>
</dbReference>
<feature type="binding site" evidence="6">
    <location>
        <begin position="288"/>
        <end position="291"/>
    </location>
    <ligand>
        <name>ATP</name>
        <dbReference type="ChEBI" id="CHEBI:30616"/>
    </ligand>
</feature>
<accession>A0A347WJW9</accession>
<comment type="caution">
    <text evidence="6">Lacks conserved residue(s) required for the propagation of feature annotation.</text>
</comment>
<dbReference type="SUPFAM" id="SSF53067">
    <property type="entry name" value="Actin-like ATPase domain"/>
    <property type="match status" value="2"/>
</dbReference>
<evidence type="ECO:0000256" key="2">
    <source>
        <dbReference type="ARBA" id="ARBA00022741"/>
    </source>
</evidence>
<keyword evidence="8" id="KW-1185">Reference proteome</keyword>
<reference evidence="7 8" key="1">
    <citation type="submission" date="2017-09" db="EMBL/GenBank/DDBJ databases">
        <title>Complete genome sequence of Oxytococcus suis strain ZY16052.</title>
        <authorList>
            <person name="Li F."/>
        </authorList>
    </citation>
    <scope>NUCLEOTIDE SEQUENCE [LARGE SCALE GENOMIC DNA]</scope>
    <source>
        <strain evidence="7 8">ZY16052</strain>
    </source>
</reference>
<dbReference type="InterPro" id="IPR004000">
    <property type="entry name" value="Actin"/>
</dbReference>
<dbReference type="GO" id="GO:0000902">
    <property type="term" value="P:cell morphogenesis"/>
    <property type="evidence" value="ECO:0007669"/>
    <property type="project" value="InterPro"/>
</dbReference>
<evidence type="ECO:0000256" key="6">
    <source>
        <dbReference type="HAMAP-Rule" id="MF_02207"/>
    </source>
</evidence>
<dbReference type="OrthoDB" id="9768127at2"/>
<dbReference type="EMBL" id="CP023434">
    <property type="protein sequence ID" value="AXY25376.1"/>
    <property type="molecule type" value="Genomic_DNA"/>
</dbReference>
<organism evidence="7 8">
    <name type="scientific">Suicoccus acidiformans</name>
    <dbReference type="NCBI Taxonomy" id="2036206"/>
    <lineage>
        <taxon>Bacteria</taxon>
        <taxon>Bacillati</taxon>
        <taxon>Bacillota</taxon>
        <taxon>Bacilli</taxon>
        <taxon>Lactobacillales</taxon>
        <taxon>Aerococcaceae</taxon>
        <taxon>Suicoccus</taxon>
    </lineage>
</organism>
<dbReference type="GO" id="GO:0005737">
    <property type="term" value="C:cytoplasm"/>
    <property type="evidence" value="ECO:0007669"/>
    <property type="project" value="UniProtKB-SubCell"/>
</dbReference>
<dbReference type="NCBIfam" id="NF010539">
    <property type="entry name" value="PRK13927.1"/>
    <property type="match status" value="1"/>
</dbReference>
<evidence type="ECO:0000256" key="3">
    <source>
        <dbReference type="ARBA" id="ARBA00022840"/>
    </source>
</evidence>
<evidence type="ECO:0000256" key="5">
    <source>
        <dbReference type="ARBA" id="ARBA00023458"/>
    </source>
</evidence>